<feature type="compositionally biased region" description="Basic and acidic residues" evidence="11">
    <location>
        <begin position="166"/>
        <end position="176"/>
    </location>
</feature>
<dbReference type="GO" id="GO:0004866">
    <property type="term" value="F:endopeptidase inhibitor activity"/>
    <property type="evidence" value="ECO:0007669"/>
    <property type="project" value="InterPro"/>
</dbReference>
<feature type="domain" description="PI31 proteasome regulator N-terminal" evidence="13">
    <location>
        <begin position="11"/>
        <end position="168"/>
    </location>
</feature>
<comment type="subcellular location">
    <subcellularLocation>
        <location evidence="2">Cytoplasm</location>
    </subcellularLocation>
    <subcellularLocation>
        <location evidence="1">Endoplasmic reticulum</location>
    </subcellularLocation>
</comment>
<feature type="domain" description="PI31 proteasome regulator C-terminal" evidence="12">
    <location>
        <begin position="270"/>
        <end position="344"/>
    </location>
</feature>
<evidence type="ECO:0000256" key="7">
    <source>
        <dbReference type="ARBA" id="ARBA00022824"/>
    </source>
</evidence>
<evidence type="ECO:0000256" key="6">
    <source>
        <dbReference type="ARBA" id="ARBA00022553"/>
    </source>
</evidence>
<dbReference type="GO" id="GO:0043161">
    <property type="term" value="P:proteasome-mediated ubiquitin-dependent protein catabolic process"/>
    <property type="evidence" value="ECO:0007669"/>
    <property type="project" value="InterPro"/>
</dbReference>
<evidence type="ECO:0000256" key="1">
    <source>
        <dbReference type="ARBA" id="ARBA00004240"/>
    </source>
</evidence>
<feature type="compositionally biased region" description="Basic and acidic residues" evidence="11">
    <location>
        <begin position="186"/>
        <end position="200"/>
    </location>
</feature>
<evidence type="ECO:0000259" key="12">
    <source>
        <dbReference type="Pfam" id="PF08577"/>
    </source>
</evidence>
<evidence type="ECO:0000256" key="10">
    <source>
        <dbReference type="ARBA" id="ARBA00024805"/>
    </source>
</evidence>
<dbReference type="Pfam" id="PF11566">
    <property type="entry name" value="PI31_Prot_N"/>
    <property type="match status" value="1"/>
</dbReference>
<dbReference type="InterPro" id="IPR021625">
    <property type="entry name" value="PI31_Prot_N"/>
</dbReference>
<comment type="similarity">
    <text evidence="3">Belongs to the proteasome inhibitor PI31 family.</text>
</comment>
<keyword evidence="15" id="KW-1185">Reference proteome</keyword>
<evidence type="ECO:0000256" key="4">
    <source>
        <dbReference type="ARBA" id="ARBA00022481"/>
    </source>
</evidence>
<feature type="region of interest" description="Disordered" evidence="11">
    <location>
        <begin position="166"/>
        <end position="393"/>
    </location>
</feature>
<gene>
    <name evidence="14" type="ORF">GQ43DRAFT_470205</name>
</gene>
<comment type="caution">
    <text evidence="14">The sequence shown here is derived from an EMBL/GenBank/DDBJ whole genome shotgun (WGS) entry which is preliminary data.</text>
</comment>
<evidence type="ECO:0000256" key="9">
    <source>
        <dbReference type="ARBA" id="ARBA00022990"/>
    </source>
</evidence>
<keyword evidence="6" id="KW-0597">Phosphoprotein</keyword>
<dbReference type="GO" id="GO:0005783">
    <property type="term" value="C:endoplasmic reticulum"/>
    <property type="evidence" value="ECO:0007669"/>
    <property type="project" value="UniProtKB-SubCell"/>
</dbReference>
<keyword evidence="5" id="KW-0963">Cytoplasm</keyword>
<dbReference type="Pfam" id="PF08577">
    <property type="entry name" value="PI31_Prot_C"/>
    <property type="match status" value="1"/>
</dbReference>
<dbReference type="PANTHER" id="PTHR13266:SF1">
    <property type="entry name" value="PROTEASOME INHIBITOR PI31 SUBUNIT"/>
    <property type="match status" value="1"/>
</dbReference>
<keyword evidence="7" id="KW-0256">Endoplasmic reticulum</keyword>
<evidence type="ECO:0000313" key="15">
    <source>
        <dbReference type="Proteomes" id="UP000799536"/>
    </source>
</evidence>
<accession>A0A9P4JU14</accession>
<dbReference type="InterPro" id="IPR045128">
    <property type="entry name" value="PI31-like"/>
</dbReference>
<evidence type="ECO:0000256" key="11">
    <source>
        <dbReference type="SAM" id="MobiDB-lite"/>
    </source>
</evidence>
<reference evidence="14" key="1">
    <citation type="journal article" date="2020" name="Stud. Mycol.">
        <title>101 Dothideomycetes genomes: a test case for predicting lifestyles and emergence of pathogens.</title>
        <authorList>
            <person name="Haridas S."/>
            <person name="Albert R."/>
            <person name="Binder M."/>
            <person name="Bloem J."/>
            <person name="Labutti K."/>
            <person name="Salamov A."/>
            <person name="Andreopoulos B."/>
            <person name="Baker S."/>
            <person name="Barry K."/>
            <person name="Bills G."/>
            <person name="Bluhm B."/>
            <person name="Cannon C."/>
            <person name="Castanera R."/>
            <person name="Culley D."/>
            <person name="Daum C."/>
            <person name="Ezra D."/>
            <person name="Gonzalez J."/>
            <person name="Henrissat B."/>
            <person name="Kuo A."/>
            <person name="Liang C."/>
            <person name="Lipzen A."/>
            <person name="Lutzoni F."/>
            <person name="Magnuson J."/>
            <person name="Mondo S."/>
            <person name="Nolan M."/>
            <person name="Ohm R."/>
            <person name="Pangilinan J."/>
            <person name="Park H.-J."/>
            <person name="Ramirez L."/>
            <person name="Alfaro M."/>
            <person name="Sun H."/>
            <person name="Tritt A."/>
            <person name="Yoshinaga Y."/>
            <person name="Zwiers L.-H."/>
            <person name="Turgeon B."/>
            <person name="Goodwin S."/>
            <person name="Spatafora J."/>
            <person name="Crous P."/>
            <person name="Grigoriev I."/>
        </authorList>
    </citation>
    <scope>NUCLEOTIDE SEQUENCE</scope>
    <source>
        <strain evidence="14">ATCC 74209</strain>
    </source>
</reference>
<protein>
    <recommendedName>
        <fullName evidence="16">Proteasome inhibitor PI31 subunit</fullName>
    </recommendedName>
</protein>
<sequence>MAASLPKTGGPQLKSPYDAVALAVHAGMSAVGFRLIGLGEDHRIESEAAAHSPQPLPAEWNASSSYAFRYAHSQSSVEYIVKISRLGGKAVVFGIALGNDKTVNFDITVKDFISESLVPATLPGADARSQDAVKTLKDIFISPTRLNDLAKLLETSIIQKLAPGIHKEDYQEEKEPTTTTSTDNSDNTRHPPPNRDEFPDAARYPPSRPELPQTEPEPARPYPFDDPLARRPSNSRPLPEPIPGFEDEYEINRPARRSDPIHPSGNTPNIGHNDLYPQGLGPHDPFRPHLGGGLGGPPGGFNPYGQGGGMHPTFDDPMFGGQAQDYGEYNPMAPPGSRYDPVGPGDGVPRDPARGSGYPGGRGYGGPNSGGLGGLGGGGPPNPFGGFGGGDFI</sequence>
<feature type="compositionally biased region" description="Basic and acidic residues" evidence="11">
    <location>
        <begin position="250"/>
        <end position="260"/>
    </location>
</feature>
<comment type="function">
    <text evidence="10">Plays an important role in control of proteasome function. Inhibits the hydrolysis of protein and peptide substrates by the 20S proteasome. Also inhibits the activation of the proteasome by the proteasome regulatory proteins PA700 and PA28.</text>
</comment>
<feature type="compositionally biased region" description="Gly residues" evidence="11">
    <location>
        <begin position="290"/>
        <end position="299"/>
    </location>
</feature>
<dbReference type="GO" id="GO:0070628">
    <property type="term" value="F:proteasome binding"/>
    <property type="evidence" value="ECO:0007669"/>
    <property type="project" value="InterPro"/>
</dbReference>
<dbReference type="AlphaFoldDB" id="A0A9P4JU14"/>
<evidence type="ECO:0000256" key="5">
    <source>
        <dbReference type="ARBA" id="ARBA00022490"/>
    </source>
</evidence>
<keyword evidence="8" id="KW-0647">Proteasome</keyword>
<evidence type="ECO:0008006" key="16">
    <source>
        <dbReference type="Google" id="ProtNLM"/>
    </source>
</evidence>
<name>A0A9P4JU14_9PLEO</name>
<dbReference type="Proteomes" id="UP000799536">
    <property type="component" value="Unassembled WGS sequence"/>
</dbReference>
<dbReference type="OrthoDB" id="68090at2759"/>
<evidence type="ECO:0000256" key="2">
    <source>
        <dbReference type="ARBA" id="ARBA00004496"/>
    </source>
</evidence>
<dbReference type="GO" id="GO:0000502">
    <property type="term" value="C:proteasome complex"/>
    <property type="evidence" value="ECO:0007669"/>
    <property type="project" value="UniProtKB-KW"/>
</dbReference>
<keyword evidence="4" id="KW-0488">Methylation</keyword>
<dbReference type="InterPro" id="IPR013886">
    <property type="entry name" value="PI31_Prot_C"/>
</dbReference>
<organism evidence="14 15">
    <name type="scientific">Delitschia confertaspora ATCC 74209</name>
    <dbReference type="NCBI Taxonomy" id="1513339"/>
    <lineage>
        <taxon>Eukaryota</taxon>
        <taxon>Fungi</taxon>
        <taxon>Dikarya</taxon>
        <taxon>Ascomycota</taxon>
        <taxon>Pezizomycotina</taxon>
        <taxon>Dothideomycetes</taxon>
        <taxon>Pleosporomycetidae</taxon>
        <taxon>Pleosporales</taxon>
        <taxon>Delitschiaceae</taxon>
        <taxon>Delitschia</taxon>
    </lineage>
</organism>
<evidence type="ECO:0000259" key="13">
    <source>
        <dbReference type="Pfam" id="PF11566"/>
    </source>
</evidence>
<evidence type="ECO:0000313" key="14">
    <source>
        <dbReference type="EMBL" id="KAF2203194.1"/>
    </source>
</evidence>
<dbReference type="Gene3D" id="3.40.1000.30">
    <property type="match status" value="1"/>
</dbReference>
<evidence type="ECO:0000256" key="3">
    <source>
        <dbReference type="ARBA" id="ARBA00006405"/>
    </source>
</evidence>
<keyword evidence="9" id="KW-0007">Acetylation</keyword>
<proteinExistence type="inferred from homology"/>
<feature type="compositionally biased region" description="Gly residues" evidence="11">
    <location>
        <begin position="357"/>
        <end position="393"/>
    </location>
</feature>
<evidence type="ECO:0000256" key="8">
    <source>
        <dbReference type="ARBA" id="ARBA00022942"/>
    </source>
</evidence>
<dbReference type="EMBL" id="ML993910">
    <property type="protein sequence ID" value="KAF2203194.1"/>
    <property type="molecule type" value="Genomic_DNA"/>
</dbReference>
<dbReference type="PANTHER" id="PTHR13266">
    <property type="entry name" value="PROTEASOME INHIBITOR"/>
    <property type="match status" value="1"/>
</dbReference>